<dbReference type="Gene3D" id="1.10.10.10">
    <property type="entry name" value="Winged helix-like DNA-binding domain superfamily/Winged helix DNA-binding domain"/>
    <property type="match status" value="1"/>
</dbReference>
<dbReference type="InterPro" id="IPR036388">
    <property type="entry name" value="WH-like_DNA-bd_sf"/>
</dbReference>
<protein>
    <submittedName>
        <fullName evidence="2">LysR family transcriptional regulator</fullName>
    </submittedName>
</protein>
<dbReference type="EMBL" id="QORE01003742">
    <property type="protein sequence ID" value="RCI67491.1"/>
    <property type="molecule type" value="Genomic_DNA"/>
</dbReference>
<organism evidence="2 3">
    <name type="scientific">Pseudomonas aeruginosa</name>
    <dbReference type="NCBI Taxonomy" id="287"/>
    <lineage>
        <taxon>Bacteria</taxon>
        <taxon>Pseudomonadati</taxon>
        <taxon>Pseudomonadota</taxon>
        <taxon>Gammaproteobacteria</taxon>
        <taxon>Pseudomonadales</taxon>
        <taxon>Pseudomonadaceae</taxon>
        <taxon>Pseudomonas</taxon>
    </lineage>
</organism>
<feature type="non-terminal residue" evidence="2">
    <location>
        <position position="26"/>
    </location>
</feature>
<name>A0A367LUD4_PSEAI</name>
<dbReference type="Pfam" id="PF00126">
    <property type="entry name" value="HTH_1"/>
    <property type="match status" value="1"/>
</dbReference>
<feature type="domain" description="HTH lysR-type" evidence="1">
    <location>
        <begin position="7"/>
        <end position="26"/>
    </location>
</feature>
<evidence type="ECO:0000313" key="2">
    <source>
        <dbReference type="EMBL" id="RCI67491.1"/>
    </source>
</evidence>
<dbReference type="InterPro" id="IPR000847">
    <property type="entry name" value="LysR_HTH_N"/>
</dbReference>
<comment type="caution">
    <text evidence="2">The sequence shown here is derived from an EMBL/GenBank/DDBJ whole genome shotgun (WGS) entry which is preliminary data.</text>
</comment>
<reference evidence="2 3" key="1">
    <citation type="submission" date="2018-07" db="EMBL/GenBank/DDBJ databases">
        <title>Mechanisms of high-level aminoglycoside resistance among Gram-negative pathogens in Brazil.</title>
        <authorList>
            <person name="Ballaben A.S."/>
            <person name="Darini A.L.C."/>
            <person name="Doi Y."/>
        </authorList>
    </citation>
    <scope>NUCLEOTIDE SEQUENCE [LARGE SCALE GENOMIC DNA]</scope>
    <source>
        <strain evidence="2 3">B2-305</strain>
    </source>
</reference>
<dbReference type="AlphaFoldDB" id="A0A367LUD4"/>
<accession>A0A367LUD4</accession>
<dbReference type="Proteomes" id="UP000253594">
    <property type="component" value="Unassembled WGS sequence"/>
</dbReference>
<gene>
    <name evidence="2" type="ORF">DT376_43265</name>
</gene>
<dbReference type="GO" id="GO:0003700">
    <property type="term" value="F:DNA-binding transcription factor activity"/>
    <property type="evidence" value="ECO:0007669"/>
    <property type="project" value="InterPro"/>
</dbReference>
<sequence>MDILFNMRAFVSVAETGSFTAAAQRL</sequence>
<evidence type="ECO:0000259" key="1">
    <source>
        <dbReference type="PROSITE" id="PS50931"/>
    </source>
</evidence>
<evidence type="ECO:0000313" key="3">
    <source>
        <dbReference type="Proteomes" id="UP000253594"/>
    </source>
</evidence>
<dbReference type="PROSITE" id="PS50931">
    <property type="entry name" value="HTH_LYSR"/>
    <property type="match status" value="1"/>
</dbReference>
<proteinExistence type="predicted"/>